<sequence length="249" mass="27365">MLRGREPSKRSKSPTGPREGDCDGARRRDGAVREGPPEAKKDVVQAPDSYLPVAVSPSQLDFYIDDEEGHTQVLTLYNVNDHPVHFMLMSNAPRRFSVTGRAGIITPHCYTEIVVSHCDLSEGNVGIKDNLRVIMRKQGSRLQGYRDVPATLWATRGSSDEEKEDEEDVSSDSTQLQTVAGQGKGWTASGQDSLVLFVVLACVVVLMLPLEGAHDTSSHPLLAHLPLSHEYKLFAAYILGLMTTLIVRK</sequence>
<organism evidence="1 2">
    <name type="scientific">Dermacentor silvarum</name>
    <name type="common">Tick</name>
    <dbReference type="NCBI Taxonomy" id="543639"/>
    <lineage>
        <taxon>Eukaryota</taxon>
        <taxon>Metazoa</taxon>
        <taxon>Ecdysozoa</taxon>
        <taxon>Arthropoda</taxon>
        <taxon>Chelicerata</taxon>
        <taxon>Arachnida</taxon>
        <taxon>Acari</taxon>
        <taxon>Parasitiformes</taxon>
        <taxon>Ixodida</taxon>
        <taxon>Ixodoidea</taxon>
        <taxon>Ixodidae</taxon>
        <taxon>Rhipicephalinae</taxon>
        <taxon>Dermacentor</taxon>
    </lineage>
</organism>
<evidence type="ECO:0000313" key="1">
    <source>
        <dbReference type="EMBL" id="KAH7948943.1"/>
    </source>
</evidence>
<proteinExistence type="predicted"/>
<dbReference type="EMBL" id="CM023474">
    <property type="protein sequence ID" value="KAH7948943.1"/>
    <property type="molecule type" value="Genomic_DNA"/>
</dbReference>
<gene>
    <name evidence="1" type="ORF">HPB49_003618</name>
</gene>
<keyword evidence="2" id="KW-1185">Reference proteome</keyword>
<comment type="caution">
    <text evidence="1">The sequence shown here is derived from an EMBL/GenBank/DDBJ whole genome shotgun (WGS) entry which is preliminary data.</text>
</comment>
<accession>A0ACB8CPH3</accession>
<reference evidence="1" key="1">
    <citation type="submission" date="2020-05" db="EMBL/GenBank/DDBJ databases">
        <title>Large-scale comparative analyses of tick genomes elucidate their genetic diversity and vector capacities.</title>
        <authorList>
            <person name="Jia N."/>
            <person name="Wang J."/>
            <person name="Shi W."/>
            <person name="Du L."/>
            <person name="Sun Y."/>
            <person name="Zhan W."/>
            <person name="Jiang J."/>
            <person name="Wang Q."/>
            <person name="Zhang B."/>
            <person name="Ji P."/>
            <person name="Sakyi L.B."/>
            <person name="Cui X."/>
            <person name="Yuan T."/>
            <person name="Jiang B."/>
            <person name="Yang W."/>
            <person name="Lam T.T.-Y."/>
            <person name="Chang Q."/>
            <person name="Ding S."/>
            <person name="Wang X."/>
            <person name="Zhu J."/>
            <person name="Ruan X."/>
            <person name="Zhao L."/>
            <person name="Wei J."/>
            <person name="Que T."/>
            <person name="Du C."/>
            <person name="Cheng J."/>
            <person name="Dai P."/>
            <person name="Han X."/>
            <person name="Huang E."/>
            <person name="Gao Y."/>
            <person name="Liu J."/>
            <person name="Shao H."/>
            <person name="Ye R."/>
            <person name="Li L."/>
            <person name="Wei W."/>
            <person name="Wang X."/>
            <person name="Wang C."/>
            <person name="Yang T."/>
            <person name="Huo Q."/>
            <person name="Li W."/>
            <person name="Guo W."/>
            <person name="Chen H."/>
            <person name="Zhou L."/>
            <person name="Ni X."/>
            <person name="Tian J."/>
            <person name="Zhou Y."/>
            <person name="Sheng Y."/>
            <person name="Liu T."/>
            <person name="Pan Y."/>
            <person name="Xia L."/>
            <person name="Li J."/>
            <person name="Zhao F."/>
            <person name="Cao W."/>
        </authorList>
    </citation>
    <scope>NUCLEOTIDE SEQUENCE</scope>
    <source>
        <strain evidence="1">Dsil-2018</strain>
    </source>
</reference>
<evidence type="ECO:0000313" key="2">
    <source>
        <dbReference type="Proteomes" id="UP000821865"/>
    </source>
</evidence>
<protein>
    <submittedName>
        <fullName evidence="1">Uncharacterized protein</fullName>
    </submittedName>
</protein>
<name>A0ACB8CPH3_DERSI</name>
<dbReference type="Proteomes" id="UP000821865">
    <property type="component" value="Chromosome 5"/>
</dbReference>